<evidence type="ECO:0000313" key="2">
    <source>
        <dbReference type="EMBL" id="WRT70299.1"/>
    </source>
</evidence>
<dbReference type="InterPro" id="IPR036291">
    <property type="entry name" value="NAD(P)-bd_dom_sf"/>
</dbReference>
<dbReference type="RefSeq" id="XP_062795038.1">
    <property type="nucleotide sequence ID" value="XM_062938987.1"/>
</dbReference>
<dbReference type="PANTHER" id="PTHR43157">
    <property type="entry name" value="PHOSPHATIDYLINOSITOL-GLYCAN BIOSYNTHESIS CLASS F PROTEIN-RELATED"/>
    <property type="match status" value="1"/>
</dbReference>
<name>A0ABZ1D897_9TREE</name>
<accession>A0ABZ1D897</accession>
<dbReference type="EMBL" id="CP141890">
    <property type="protein sequence ID" value="WRT70299.1"/>
    <property type="molecule type" value="Genomic_DNA"/>
</dbReference>
<evidence type="ECO:0000313" key="3">
    <source>
        <dbReference type="Proteomes" id="UP001329825"/>
    </source>
</evidence>
<proteinExistence type="predicted"/>
<dbReference type="GeneID" id="87959427"/>
<protein>
    <recommendedName>
        <fullName evidence="4">NAD(P)-binding protein</fullName>
    </recommendedName>
</protein>
<dbReference type="PANTHER" id="PTHR43157:SF31">
    <property type="entry name" value="PHOSPHATIDYLINOSITOL-GLYCAN BIOSYNTHESIS CLASS F PROTEIN"/>
    <property type="match status" value="1"/>
</dbReference>
<gene>
    <name evidence="2" type="ORF">IL334_007297</name>
</gene>
<sequence length="331" mass="36357">MTLWTFIGRQWTRLPPVPKGDYLKDKVVLITGANSGVGLESVKHFSHASPSRLILAVRSVEPTEKILAELQSLHTELKGEIIFLDLNDLASIKAFPEELKKRGIDKIDVLINNAGINPGNGDKPAEITKDGYEKTFQTNVLSPFLFSLILLPFLEQSSKPKIIFVGSGLHTSADTTPIQESINQGKSIVKVFNDKESFDNIKIYGRSKLLLQMITRQLITSLPSITIVTVSPGLAITKLGRDFNFSLGFIIFGAPFMLLNARSAEKGARNITSAVASADQSYDYWSECAPSYSESSWLSSGKGIQATKVFFKEMVDEVDKISPGITKGLTE</sequence>
<dbReference type="Pfam" id="PF00106">
    <property type="entry name" value="adh_short"/>
    <property type="match status" value="1"/>
</dbReference>
<evidence type="ECO:0008006" key="4">
    <source>
        <dbReference type="Google" id="ProtNLM"/>
    </source>
</evidence>
<keyword evidence="3" id="KW-1185">Reference proteome</keyword>
<keyword evidence="1" id="KW-0560">Oxidoreductase</keyword>
<organism evidence="2 3">
    <name type="scientific">Kwoniella shivajii</name>
    <dbReference type="NCBI Taxonomy" id="564305"/>
    <lineage>
        <taxon>Eukaryota</taxon>
        <taxon>Fungi</taxon>
        <taxon>Dikarya</taxon>
        <taxon>Basidiomycota</taxon>
        <taxon>Agaricomycotina</taxon>
        <taxon>Tremellomycetes</taxon>
        <taxon>Tremellales</taxon>
        <taxon>Cryptococcaceae</taxon>
        <taxon>Kwoniella</taxon>
    </lineage>
</organism>
<dbReference type="InterPro" id="IPR002347">
    <property type="entry name" value="SDR_fam"/>
</dbReference>
<dbReference type="PRINTS" id="PR00081">
    <property type="entry name" value="GDHRDH"/>
</dbReference>
<dbReference type="Proteomes" id="UP001329825">
    <property type="component" value="Chromosome 10"/>
</dbReference>
<dbReference type="Gene3D" id="3.40.50.720">
    <property type="entry name" value="NAD(P)-binding Rossmann-like Domain"/>
    <property type="match status" value="1"/>
</dbReference>
<evidence type="ECO:0000256" key="1">
    <source>
        <dbReference type="ARBA" id="ARBA00023002"/>
    </source>
</evidence>
<dbReference type="SUPFAM" id="SSF51735">
    <property type="entry name" value="NAD(P)-binding Rossmann-fold domains"/>
    <property type="match status" value="1"/>
</dbReference>
<reference evidence="2 3" key="1">
    <citation type="submission" date="2024-01" db="EMBL/GenBank/DDBJ databases">
        <title>Comparative genomics of Cryptococcus and Kwoniella reveals pathogenesis evolution and contrasting modes of karyotype evolution via chromosome fusion or intercentromeric recombination.</title>
        <authorList>
            <person name="Coelho M.A."/>
            <person name="David-Palma M."/>
            <person name="Shea T."/>
            <person name="Bowers K."/>
            <person name="McGinley-Smith S."/>
            <person name="Mohammad A.W."/>
            <person name="Gnirke A."/>
            <person name="Yurkov A.M."/>
            <person name="Nowrousian M."/>
            <person name="Sun S."/>
            <person name="Cuomo C.A."/>
            <person name="Heitman J."/>
        </authorList>
    </citation>
    <scope>NUCLEOTIDE SEQUENCE [LARGE SCALE GENOMIC DNA]</scope>
    <source>
        <strain evidence="2">CBS 11374</strain>
    </source>
</reference>